<evidence type="ECO:0000256" key="4">
    <source>
        <dbReference type="ARBA" id="ARBA00022741"/>
    </source>
</evidence>
<dbReference type="InterPro" id="IPR057135">
    <property type="entry name" value="At4g27190-like_LRR"/>
</dbReference>
<dbReference type="GO" id="GO:0043531">
    <property type="term" value="F:ADP binding"/>
    <property type="evidence" value="ECO:0007669"/>
    <property type="project" value="InterPro"/>
</dbReference>
<dbReference type="InterPro" id="IPR011990">
    <property type="entry name" value="TPR-like_helical_dom_sf"/>
</dbReference>
<dbReference type="Pfam" id="PF23247">
    <property type="entry name" value="LRR_RPS2"/>
    <property type="match status" value="3"/>
</dbReference>
<dbReference type="InterPro" id="IPR002885">
    <property type="entry name" value="PPR_rpt"/>
</dbReference>
<evidence type="ECO:0000256" key="1">
    <source>
        <dbReference type="ARBA" id="ARBA00008894"/>
    </source>
</evidence>
<dbReference type="Proteomes" id="UP001058974">
    <property type="component" value="Chromosome 5"/>
</dbReference>
<dbReference type="GO" id="GO:0006952">
    <property type="term" value="P:defense response"/>
    <property type="evidence" value="ECO:0007669"/>
    <property type="project" value="UniProtKB-KW"/>
</dbReference>
<evidence type="ECO:0000256" key="8">
    <source>
        <dbReference type="SAM" id="MobiDB-lite"/>
    </source>
</evidence>
<keyword evidence="12" id="KW-1185">Reference proteome</keyword>
<dbReference type="InterPro" id="IPR002182">
    <property type="entry name" value="NB-ARC"/>
</dbReference>
<evidence type="ECO:0000256" key="5">
    <source>
        <dbReference type="ARBA" id="ARBA00022821"/>
    </source>
</evidence>
<keyword evidence="3" id="KW-0677">Repeat</keyword>
<feature type="domain" description="NB-ARC" evidence="9">
    <location>
        <begin position="222"/>
        <end position="379"/>
    </location>
</feature>
<evidence type="ECO:0000313" key="11">
    <source>
        <dbReference type="EMBL" id="KAI5408633.1"/>
    </source>
</evidence>
<comment type="similarity">
    <text evidence="1">Belongs to the disease resistance NB-LRR family.</text>
</comment>
<feature type="domain" description="Disease resistance protein At4g27190-like leucine-rich repeats" evidence="10">
    <location>
        <begin position="1279"/>
        <end position="1375"/>
    </location>
</feature>
<evidence type="ECO:0000256" key="2">
    <source>
        <dbReference type="ARBA" id="ARBA00022614"/>
    </source>
</evidence>
<keyword evidence="6" id="KW-0067">ATP-binding</keyword>
<feature type="region of interest" description="Disordered" evidence="8">
    <location>
        <begin position="1026"/>
        <end position="1048"/>
    </location>
</feature>
<keyword evidence="4" id="KW-0547">Nucleotide-binding</keyword>
<dbReference type="Gene3D" id="1.10.8.430">
    <property type="entry name" value="Helical domain of apoptotic protease-activating factors"/>
    <property type="match status" value="1"/>
</dbReference>
<dbReference type="Pfam" id="PF00931">
    <property type="entry name" value="NB-ARC"/>
    <property type="match status" value="1"/>
</dbReference>
<evidence type="ECO:0000256" key="7">
    <source>
        <dbReference type="PROSITE-ProRule" id="PRU00708"/>
    </source>
</evidence>
<dbReference type="InterPro" id="IPR042197">
    <property type="entry name" value="Apaf_helical"/>
</dbReference>
<feature type="domain" description="Disease resistance protein At4g27190-like leucine-rich repeats" evidence="10">
    <location>
        <begin position="1382"/>
        <end position="1492"/>
    </location>
</feature>
<dbReference type="Gene3D" id="3.80.10.10">
    <property type="entry name" value="Ribonuclease Inhibitor"/>
    <property type="match status" value="4"/>
</dbReference>
<evidence type="ECO:0000259" key="9">
    <source>
        <dbReference type="Pfam" id="PF00931"/>
    </source>
</evidence>
<dbReference type="InterPro" id="IPR036388">
    <property type="entry name" value="WH-like_DNA-bd_sf"/>
</dbReference>
<name>A0A9D4WVQ4_PEA</name>
<reference evidence="11 12" key="1">
    <citation type="journal article" date="2022" name="Nat. Genet.">
        <title>Improved pea reference genome and pan-genome highlight genomic features and evolutionary characteristics.</title>
        <authorList>
            <person name="Yang T."/>
            <person name="Liu R."/>
            <person name="Luo Y."/>
            <person name="Hu S."/>
            <person name="Wang D."/>
            <person name="Wang C."/>
            <person name="Pandey M.K."/>
            <person name="Ge S."/>
            <person name="Xu Q."/>
            <person name="Li N."/>
            <person name="Li G."/>
            <person name="Huang Y."/>
            <person name="Saxena R.K."/>
            <person name="Ji Y."/>
            <person name="Li M."/>
            <person name="Yan X."/>
            <person name="He Y."/>
            <person name="Liu Y."/>
            <person name="Wang X."/>
            <person name="Xiang C."/>
            <person name="Varshney R.K."/>
            <person name="Ding H."/>
            <person name="Gao S."/>
            <person name="Zong X."/>
        </authorList>
    </citation>
    <scope>NUCLEOTIDE SEQUENCE [LARGE SCALE GENOMIC DNA]</scope>
    <source>
        <strain evidence="11 12">cv. Zhongwan 6</strain>
    </source>
</reference>
<dbReference type="InterPro" id="IPR027417">
    <property type="entry name" value="P-loop_NTPase"/>
</dbReference>
<dbReference type="EMBL" id="JAMSHJ010000005">
    <property type="protein sequence ID" value="KAI5408633.1"/>
    <property type="molecule type" value="Genomic_DNA"/>
</dbReference>
<dbReference type="InterPro" id="IPR050905">
    <property type="entry name" value="Plant_NBS-LRR"/>
</dbReference>
<dbReference type="InterPro" id="IPR032675">
    <property type="entry name" value="LRR_dom_sf"/>
</dbReference>
<dbReference type="PANTHER" id="PTHR33463:SF105">
    <property type="entry name" value="AND NB-ARC DOMAIN DISEASE RESISTANCE PROTEIN, PUTATIVE-RELATED"/>
    <property type="match status" value="1"/>
</dbReference>
<dbReference type="PANTHER" id="PTHR33463">
    <property type="entry name" value="NB-ARC DOMAIN-CONTAINING PROTEIN-RELATED"/>
    <property type="match status" value="1"/>
</dbReference>
<dbReference type="SUPFAM" id="SSF52540">
    <property type="entry name" value="P-loop containing nucleoside triphosphate hydrolases"/>
    <property type="match status" value="1"/>
</dbReference>
<dbReference type="Gene3D" id="3.40.50.300">
    <property type="entry name" value="P-loop containing nucleotide triphosphate hydrolases"/>
    <property type="match status" value="1"/>
</dbReference>
<dbReference type="Gene3D" id="1.25.40.10">
    <property type="entry name" value="Tetratricopeptide repeat domain"/>
    <property type="match status" value="1"/>
</dbReference>
<keyword evidence="5" id="KW-0611">Plant defense</keyword>
<dbReference type="PRINTS" id="PR00364">
    <property type="entry name" value="DISEASERSIST"/>
</dbReference>
<dbReference type="PROSITE" id="PS51375">
    <property type="entry name" value="PPR"/>
    <property type="match status" value="1"/>
</dbReference>
<dbReference type="FunFam" id="3.40.50.300:FF:001091">
    <property type="entry name" value="Probable disease resistance protein At1g61300"/>
    <property type="match status" value="1"/>
</dbReference>
<sequence length="1890" mass="215463">MPHPDVAFWTVLTMGYRFGGMYDNALLVFEQMQYADVVPNQLTMVNALAACASSGAIEMGICIHDMMASFLTDLAKPYVEKLINGVIAESSYICCFMCIAKDFEEEKARLEVERTTFKQCIEVATRKGEDVQANALSWVEEADKLIQEDTKTKQKCFFEFCPHCIWRYRRGKVLANKKDHIKELMEAGKELTIGLPARLPDVERYSSQHYMHFKSRESKYIELLDELKDDNNYMIGLQGMGGTGKTTLIKEVGKKLKQSKQFTQIIDTTVTFSPNIKKIQDDIAGPLGLKFDDCNESDRPKKLWSRLTNGEKILLILDDVWGDIDFYEIGIPDSDNHKGCRIVVTTRSLLVCKKLGCNKTIQLDLLSEEDAWILFKRHASLSETSNDFFLDKGRKIANECKRLPIAIVVIASSLKGEQHRNEWDVALKSFQKPMSIHGVDDELVKIYSCLKFSYDNIRNEKAKSLFLLCSVFREDEEVITERLARLAIGGGLFGEDYGSYQDARSQVVTSKNKLLDSCLLLEDDQGTVKMHDLVRDAAQWIAKKEIQTIQVYDKNQKAMVEREKNIKYLLCEGKPKDVFSCKFDGSKLEILIVILCREKGDKLSNIKVPDSFFENNTGLRVLELRDNFLLDLSLPQSIQSLKNIRSLIFRFGRLGDISILGNLQSLETLDLSYCSINELPSGIKKLDKFRLLKLEFCSISWNNPFEVIERCSLLQELYFVGSFNHCCREITLPTLQMFYVVDNYSIGYSSSKCVSIDYENEFFLSETTLKYCMQEAEVLKLSRIEGGWRNIIPEIVPLDHGMNDLLVLDLSCISQLQCLIGTKHTSSQISHVFSKLVKLRLKKMENLEELCNGPLSFDTFKSLEDLSIKNCKHLRSLFKCNLSLRNLKKVSLKRCPMLISLFEISTARSLVLLEILKIIDCECLEYIILDERKEEGSRGEIIDDNSRSLDPMFLKLKALEIEKCPNFEVILPSVSTHDLPALESITMRSCDKLEYIFGQDVKLGSLKYINLDDVPKLIDIFPESNHTTSLSNKKSSSISRSSSKPTTQSDYIKCNIFSWIDMYYRGNKLRSTKSTKIPLVHVNQPQNNLMESNSYCLSINIWERAQCISRQSKILCNVKKIELRKIKSIFVLSIAPRMLLETLIIKGCDELKHIIIDTEDHDNADDNNLDNVFPKLKVLSIIDCIRLEYIFGHYNDDHQNDIEVHLHLPALECLHLSTLQNLAAMCPKQYHTTFPPLKELVLDNCLQVADMKSIGDFISHHLVSRSVDGTITKKLSGNMEYLLALERLGLYKSKVESIFCVNEVNQQQINLVLQKIKLEDLYVVTCLFVGPKNSFVFQNLITIQIVRCEKLQVIFSDSILRCLPQLHDIMIIECDELKHIIEDDLENKKMSNSSSSRTCFPKLNVLVVKKCNKLKCVFPISVCNELPELKCLIIREADELEEIFKSEGEENQKAKILNLKYVAFVNLPSLFQTQGIQFQTVESRFVIDCQKLSLTSTSTFSYFRYDLFMDMDEGALRNLLIILQNIQEESRGHNTKDMDQETAQDLLTLFQKMREESNVDNTGFETTKDFVAGIEVEAASRHELTSSEWEGSTSEIDVAATLQPISEKKNEPTLQLVAPKQKGNAINVEEGNTSNNVKTITSSTNLELEHGDEQIAMTSFSMASKETNDQVSWNDEAFKNVSSNIEEQLPKKDDIIVSKSKPSSIASKFPSIPSKGNSSKIVEDLSYSLLITKELEQLVSKKHLASENLSLLTDFLVLHPSLHLKDTSLSNRYKGCAYSLLAQLLKFLQTHSVVDAMGSYRTEFVELLQDAHSFGFDKDWLNGVERRGLFPDIQVLDSKQQVTKEFEMLRFKIDNLSQYVEDLKHQLTSSETVLETIIQKQADLSAPIGY</sequence>
<accession>A0A9D4WVQ4</accession>
<organism evidence="11 12">
    <name type="scientific">Pisum sativum</name>
    <name type="common">Garden pea</name>
    <name type="synonym">Lathyrus oleraceus</name>
    <dbReference type="NCBI Taxonomy" id="3888"/>
    <lineage>
        <taxon>Eukaryota</taxon>
        <taxon>Viridiplantae</taxon>
        <taxon>Streptophyta</taxon>
        <taxon>Embryophyta</taxon>
        <taxon>Tracheophyta</taxon>
        <taxon>Spermatophyta</taxon>
        <taxon>Magnoliopsida</taxon>
        <taxon>eudicotyledons</taxon>
        <taxon>Gunneridae</taxon>
        <taxon>Pentapetalae</taxon>
        <taxon>rosids</taxon>
        <taxon>fabids</taxon>
        <taxon>Fabales</taxon>
        <taxon>Fabaceae</taxon>
        <taxon>Papilionoideae</taxon>
        <taxon>50 kb inversion clade</taxon>
        <taxon>NPAAA clade</taxon>
        <taxon>Hologalegina</taxon>
        <taxon>IRL clade</taxon>
        <taxon>Fabeae</taxon>
        <taxon>Lathyrus</taxon>
    </lineage>
</organism>
<comment type="caution">
    <text evidence="11">The sequence shown here is derived from an EMBL/GenBank/DDBJ whole genome shotgun (WGS) entry which is preliminary data.</text>
</comment>
<evidence type="ECO:0000256" key="3">
    <source>
        <dbReference type="ARBA" id="ARBA00022737"/>
    </source>
</evidence>
<feature type="repeat" description="PPR" evidence="7">
    <location>
        <begin position="5"/>
        <end position="39"/>
    </location>
</feature>
<evidence type="ECO:0000259" key="10">
    <source>
        <dbReference type="Pfam" id="PF23247"/>
    </source>
</evidence>
<dbReference type="SUPFAM" id="SSF52058">
    <property type="entry name" value="L domain-like"/>
    <property type="match status" value="1"/>
</dbReference>
<dbReference type="Gramene" id="Psat05G0446600-T1">
    <property type="protein sequence ID" value="KAI5408633.1"/>
    <property type="gene ID" value="KIW84_054466"/>
</dbReference>
<evidence type="ECO:0000256" key="6">
    <source>
        <dbReference type="ARBA" id="ARBA00022840"/>
    </source>
</evidence>
<proteinExistence type="inferred from homology"/>
<protein>
    <submittedName>
        <fullName evidence="11">Uncharacterized protein</fullName>
    </submittedName>
</protein>
<keyword evidence="2" id="KW-0433">Leucine-rich repeat</keyword>
<dbReference type="GO" id="GO:0005524">
    <property type="term" value="F:ATP binding"/>
    <property type="evidence" value="ECO:0007669"/>
    <property type="project" value="UniProtKB-KW"/>
</dbReference>
<dbReference type="Gene3D" id="1.10.10.10">
    <property type="entry name" value="Winged helix-like DNA-binding domain superfamily/Winged helix DNA-binding domain"/>
    <property type="match status" value="1"/>
</dbReference>
<evidence type="ECO:0000313" key="12">
    <source>
        <dbReference type="Proteomes" id="UP001058974"/>
    </source>
</evidence>
<feature type="domain" description="Disease resistance protein At4g27190-like leucine-rich repeats" evidence="10">
    <location>
        <begin position="940"/>
        <end position="1032"/>
    </location>
</feature>
<gene>
    <name evidence="11" type="ORF">KIW84_054466</name>
</gene>